<organism evidence="2 3">
    <name type="scientific">Ovis aries</name>
    <name type="common">Sheep</name>
    <dbReference type="NCBI Taxonomy" id="9940"/>
    <lineage>
        <taxon>Eukaryota</taxon>
        <taxon>Metazoa</taxon>
        <taxon>Chordata</taxon>
        <taxon>Craniata</taxon>
        <taxon>Vertebrata</taxon>
        <taxon>Euteleostomi</taxon>
        <taxon>Mammalia</taxon>
        <taxon>Eutheria</taxon>
        <taxon>Laurasiatheria</taxon>
        <taxon>Artiodactyla</taxon>
        <taxon>Ruminantia</taxon>
        <taxon>Pecora</taxon>
        <taxon>Bovidae</taxon>
        <taxon>Caprinae</taxon>
        <taxon>Ovis</taxon>
    </lineage>
</organism>
<accession>A0A835ZZK5</accession>
<feature type="region of interest" description="Disordered" evidence="1">
    <location>
        <begin position="1"/>
        <end position="20"/>
    </location>
</feature>
<feature type="compositionally biased region" description="Basic and acidic residues" evidence="1">
    <location>
        <begin position="76"/>
        <end position="107"/>
    </location>
</feature>
<name>A0A835ZZK5_SHEEP</name>
<dbReference type="AlphaFoldDB" id="A0A835ZZK5"/>
<gene>
    <name evidence="2" type="ORF">JEQ12_019040</name>
</gene>
<reference evidence="2 3" key="1">
    <citation type="submission" date="2020-12" db="EMBL/GenBank/DDBJ databases">
        <title>De novo assembly of Tibetan sheep genome.</title>
        <authorList>
            <person name="Li X."/>
        </authorList>
    </citation>
    <scope>NUCLEOTIDE SEQUENCE [LARGE SCALE GENOMIC DNA]</scope>
    <source>
        <tissue evidence="2">Heart</tissue>
    </source>
</reference>
<evidence type="ECO:0000256" key="1">
    <source>
        <dbReference type="SAM" id="MobiDB-lite"/>
    </source>
</evidence>
<dbReference type="Proteomes" id="UP000664991">
    <property type="component" value="Unassembled WGS sequence"/>
</dbReference>
<sequence length="134" mass="14768">MGELESGWEAHKGKRATSPSQVCPAHHFLFLHRQGPIAPGQSRGLRCVPAQGSMQTPDLRSVLRRWNPVWRCWVTRSREGPDGRDPARLPHPDCHARTASADAERSSTTDTQPPEPREPVSAATCPHAVRGVLL</sequence>
<comment type="caution">
    <text evidence="2">The sequence shown here is derived from an EMBL/GenBank/DDBJ whole genome shotgun (WGS) entry which is preliminary data.</text>
</comment>
<protein>
    <submittedName>
        <fullName evidence="2">Uncharacterized protein</fullName>
    </submittedName>
</protein>
<feature type="region of interest" description="Disordered" evidence="1">
    <location>
        <begin position="76"/>
        <end position="125"/>
    </location>
</feature>
<dbReference type="EMBL" id="JAEMGP010000008">
    <property type="protein sequence ID" value="KAG5205790.1"/>
    <property type="molecule type" value="Genomic_DNA"/>
</dbReference>
<proteinExistence type="predicted"/>
<evidence type="ECO:0000313" key="2">
    <source>
        <dbReference type="EMBL" id="KAG5205790.1"/>
    </source>
</evidence>
<evidence type="ECO:0000313" key="3">
    <source>
        <dbReference type="Proteomes" id="UP000664991"/>
    </source>
</evidence>